<accession>A0AAP3M352</accession>
<name>A0AAP3M352_9LACO</name>
<dbReference type="InterPro" id="IPR006944">
    <property type="entry name" value="Phage/GTA_portal"/>
</dbReference>
<sequence>MNFWNKVKQMVEPKQEVKAINVNSNFNDWPDNSTGGDPLISNEEVFSVITRLSNMLSSLPIHLYKNYSEVNNETSSLLSVEANESISAFQLFNITETARNTDGNGYIFIERDKYGSPIRLYPLPPKNVSVMRDTDTDTIWYRVDYNQFHFLIFNTEMIHVKHTSPNGVYVGISPLDVLRDSLKFQDAVEDFSLGEMKKKDKFIIQYDRSMDEPKIQSFLQQFRDLALKNGGAIIQQAGFKVERYASSFQPTDLNTTEALARTRIANAFNVPLSFLNDGQAKATTNPEHVMTQFVQMTLIPIVRQYESEFNRKLLTRSQRMQGYYFKFNINGLLRGDTAARTQFYQMMIRNGIATPNELRKLEDLPVSNEPNADKLWFSGDLYPLNLAEQRNTLKGGGTNEENQSVSDDQ</sequence>
<evidence type="ECO:0000313" key="1">
    <source>
        <dbReference type="EMBL" id="MCZ3844159.1"/>
    </source>
</evidence>
<dbReference type="InterPro" id="IPR006427">
    <property type="entry name" value="Portal_HK97"/>
</dbReference>
<comment type="caution">
    <text evidence="1">The sequence shown here is derived from an EMBL/GenBank/DDBJ whole genome shotgun (WGS) entry which is preliminary data.</text>
</comment>
<dbReference type="EMBL" id="JAKHLF010000001">
    <property type="protein sequence ID" value="MCZ3844159.1"/>
    <property type="molecule type" value="Genomic_DNA"/>
</dbReference>
<proteinExistence type="predicted"/>
<organism evidence="1 2">
    <name type="scientific">Lactobacillus mulieris</name>
    <dbReference type="NCBI Taxonomy" id="2508708"/>
    <lineage>
        <taxon>Bacteria</taxon>
        <taxon>Bacillati</taxon>
        <taxon>Bacillota</taxon>
        <taxon>Bacilli</taxon>
        <taxon>Lactobacillales</taxon>
        <taxon>Lactobacillaceae</taxon>
        <taxon>Lactobacillus</taxon>
    </lineage>
</organism>
<reference evidence="1" key="1">
    <citation type="submission" date="2022-01" db="EMBL/GenBank/DDBJ databases">
        <title>VMRC isolate genome collection.</title>
        <authorList>
            <person name="France M."/>
            <person name="Rutt L."/>
            <person name="Humphrys M."/>
            <person name="Ravel J."/>
        </authorList>
    </citation>
    <scope>NUCLEOTIDE SEQUENCE</scope>
    <source>
        <strain evidence="1">C0127B5</strain>
    </source>
</reference>
<gene>
    <name evidence="1" type="ORF">L2422_01290</name>
</gene>
<dbReference type="NCBIfam" id="TIGR01537">
    <property type="entry name" value="portal_HK97"/>
    <property type="match status" value="1"/>
</dbReference>
<dbReference type="AlphaFoldDB" id="A0AAP3M352"/>
<dbReference type="RefSeq" id="WP_265669148.1">
    <property type="nucleotide sequence ID" value="NZ_JAKHKO010000001.1"/>
</dbReference>
<evidence type="ECO:0000313" key="2">
    <source>
        <dbReference type="Proteomes" id="UP001213015"/>
    </source>
</evidence>
<dbReference type="Proteomes" id="UP001213015">
    <property type="component" value="Unassembled WGS sequence"/>
</dbReference>
<dbReference type="Pfam" id="PF04860">
    <property type="entry name" value="Phage_portal"/>
    <property type="match status" value="1"/>
</dbReference>
<protein>
    <submittedName>
        <fullName evidence="1">Phage portal protein</fullName>
    </submittedName>
</protein>